<comment type="caution">
    <text evidence="1">The sequence shown here is derived from an EMBL/GenBank/DDBJ whole genome shotgun (WGS) entry which is preliminary data.</text>
</comment>
<accession>A0ABQ1F7A8</accession>
<organism evidence="1 2">
    <name type="scientific">Sphingobium fuliginis (strain ATCC 27551)</name>
    <dbReference type="NCBI Taxonomy" id="336203"/>
    <lineage>
        <taxon>Bacteria</taxon>
        <taxon>Pseudomonadati</taxon>
        <taxon>Pseudomonadota</taxon>
        <taxon>Alphaproteobacteria</taxon>
        <taxon>Sphingomonadales</taxon>
        <taxon>Sphingomonadaceae</taxon>
        <taxon>Sphingobium</taxon>
    </lineage>
</organism>
<name>A0ABQ1F7A8_SPHSA</name>
<dbReference type="Pfam" id="PF14281">
    <property type="entry name" value="PDDEXK_4"/>
    <property type="match status" value="1"/>
</dbReference>
<dbReference type="InterPro" id="IPR029470">
    <property type="entry name" value="PDDEXK_4"/>
</dbReference>
<dbReference type="EMBL" id="BMDU01000009">
    <property type="protein sequence ID" value="GGA01587.1"/>
    <property type="molecule type" value="Genomic_DNA"/>
</dbReference>
<dbReference type="Proteomes" id="UP000628109">
    <property type="component" value="Unassembled WGS sequence"/>
</dbReference>
<evidence type="ECO:0008006" key="3">
    <source>
        <dbReference type="Google" id="ProtNLM"/>
    </source>
</evidence>
<evidence type="ECO:0000313" key="2">
    <source>
        <dbReference type="Proteomes" id="UP000628109"/>
    </source>
</evidence>
<evidence type="ECO:0000313" key="1">
    <source>
        <dbReference type="EMBL" id="GGA01587.1"/>
    </source>
</evidence>
<sequence>MSEFGGEASRNFLGSYLSSAIAGIDWSRELERGYRIETEICPLGDAADRVDLIVETTSHLIGVEVKIRAGLGRQQLERYTASIARRAELQNLSPQIVLLAPFRTKLPEVVSTTWFDVARAAQVASYDRAADRSFVQRLIDSFAAHIRKF</sequence>
<reference evidence="2" key="1">
    <citation type="journal article" date="2019" name="Int. J. Syst. Evol. Microbiol.">
        <title>The Global Catalogue of Microorganisms (GCM) 10K type strain sequencing project: providing services to taxonomists for standard genome sequencing and annotation.</title>
        <authorList>
            <consortium name="The Broad Institute Genomics Platform"/>
            <consortium name="The Broad Institute Genome Sequencing Center for Infectious Disease"/>
            <person name="Wu L."/>
            <person name="Ma J."/>
        </authorList>
    </citation>
    <scope>NUCLEOTIDE SEQUENCE [LARGE SCALE GENOMIC DNA]</scope>
    <source>
        <strain evidence="2">CCM 7327</strain>
    </source>
</reference>
<proteinExistence type="predicted"/>
<gene>
    <name evidence="1" type="ORF">GCM10019071_35270</name>
</gene>
<protein>
    <recommendedName>
        <fullName evidence="3">PD-(D/E)XK nuclease superfamily protein</fullName>
    </recommendedName>
</protein>
<keyword evidence="2" id="KW-1185">Reference proteome</keyword>